<dbReference type="SUPFAM" id="SSF143011">
    <property type="entry name" value="RelE-like"/>
    <property type="match status" value="1"/>
</dbReference>
<keyword evidence="1" id="KW-1277">Toxin-antitoxin system</keyword>
<dbReference type="PANTHER" id="PTHR40588:SF1">
    <property type="entry name" value="MRNA INTERFERASE TOXIN YAFQ"/>
    <property type="match status" value="1"/>
</dbReference>
<dbReference type="EMBL" id="LN794158">
    <property type="protein sequence ID" value="CEN56668.1"/>
    <property type="molecule type" value="Genomic_DNA"/>
</dbReference>
<dbReference type="GO" id="GO:0006402">
    <property type="term" value="P:mRNA catabolic process"/>
    <property type="evidence" value="ECO:0007669"/>
    <property type="project" value="TreeGrafter"/>
</dbReference>
<organism evidence="3 4">
    <name type="scientific">Candidatus Methylopumilus turicensis</name>
    <dbReference type="NCBI Taxonomy" id="1581680"/>
    <lineage>
        <taxon>Bacteria</taxon>
        <taxon>Pseudomonadati</taxon>
        <taxon>Pseudomonadota</taxon>
        <taxon>Betaproteobacteria</taxon>
        <taxon>Nitrosomonadales</taxon>
        <taxon>Methylophilaceae</taxon>
        <taxon>Candidatus Methylopumilus</taxon>
    </lineage>
</organism>
<dbReference type="NCBIfam" id="TIGR02385">
    <property type="entry name" value="RelE_StbE"/>
    <property type="match status" value="1"/>
</dbReference>
<reference evidence="4" key="1">
    <citation type="submission" date="2014-12" db="EMBL/GenBank/DDBJ databases">
        <authorList>
            <person name="Salcher M.M."/>
        </authorList>
    </citation>
    <scope>NUCLEOTIDE SEQUENCE [LARGE SCALE GENOMIC DNA]</scope>
    <source>
        <strain evidence="4">MMS-10A-171</strain>
    </source>
</reference>
<sequence>MRTIKQTSQFKRDFKRESKGKHKKTLAEDFKAVLILLLSDAALPEKYCDHAMIGNWNDHRNCHIKPDLILMYRLPDVKTLQLVRLGSHSELSI</sequence>
<dbReference type="HOGENOM" id="CLU_161929_4_0_4"/>
<dbReference type="RefSeq" id="WP_045751719.1">
    <property type="nucleotide sequence ID" value="NZ_LN794158.1"/>
</dbReference>
<dbReference type="PANTHER" id="PTHR40588">
    <property type="entry name" value="MRNA INTERFERASE TOXIN YAFQ"/>
    <property type="match status" value="1"/>
</dbReference>
<dbReference type="InterPro" id="IPR004386">
    <property type="entry name" value="Toxin_YafQ-like"/>
</dbReference>
<dbReference type="Proteomes" id="UP000056322">
    <property type="component" value="Chromosome 1"/>
</dbReference>
<feature type="active site" description="Proton donor" evidence="2">
    <location>
        <position position="88"/>
    </location>
</feature>
<evidence type="ECO:0000313" key="3">
    <source>
        <dbReference type="EMBL" id="CEN56668.1"/>
    </source>
</evidence>
<accession>A0A0B7J1T1</accession>
<dbReference type="InterPro" id="IPR007712">
    <property type="entry name" value="RelE/ParE_toxin"/>
</dbReference>
<keyword evidence="4" id="KW-1185">Reference proteome</keyword>
<evidence type="ECO:0000256" key="1">
    <source>
        <dbReference type="ARBA" id="ARBA00022649"/>
    </source>
</evidence>
<dbReference type="KEGG" id="mbac:BN1209_1633"/>
<dbReference type="OrthoDB" id="7030467at2"/>
<dbReference type="Gene3D" id="3.30.2310.20">
    <property type="entry name" value="RelE-like"/>
    <property type="match status" value="1"/>
</dbReference>
<name>A0A0B7J1T1_9PROT</name>
<proteinExistence type="predicted"/>
<dbReference type="Pfam" id="PF15738">
    <property type="entry name" value="YafQ_toxin"/>
    <property type="match status" value="1"/>
</dbReference>
<protein>
    <submittedName>
        <fullName evidence="3">Addiction module antitoxin</fullName>
    </submittedName>
</protein>
<gene>
    <name evidence="3" type="ORF">BN1209_1633</name>
</gene>
<evidence type="ECO:0000313" key="4">
    <source>
        <dbReference type="Proteomes" id="UP000056322"/>
    </source>
</evidence>
<evidence type="ECO:0000256" key="2">
    <source>
        <dbReference type="PIRSR" id="PIRSR006156-1"/>
    </source>
</evidence>
<dbReference type="GO" id="GO:0004521">
    <property type="term" value="F:RNA endonuclease activity"/>
    <property type="evidence" value="ECO:0007669"/>
    <property type="project" value="TreeGrafter"/>
</dbReference>
<dbReference type="GO" id="GO:0006415">
    <property type="term" value="P:translational termination"/>
    <property type="evidence" value="ECO:0007669"/>
    <property type="project" value="TreeGrafter"/>
</dbReference>
<dbReference type="AlphaFoldDB" id="A0A0B7J1T1"/>
<dbReference type="InterPro" id="IPR035093">
    <property type="entry name" value="RelE/ParE_toxin_dom_sf"/>
</dbReference>
<dbReference type="STRING" id="1581680.BN1209_1633"/>
<dbReference type="PIRSF" id="PIRSF006156">
    <property type="entry name" value="YafQ"/>
    <property type="match status" value="1"/>
</dbReference>